<dbReference type="InterPro" id="IPR002818">
    <property type="entry name" value="DJ-1/PfpI"/>
</dbReference>
<dbReference type="SUPFAM" id="SSF52317">
    <property type="entry name" value="Class I glutamine amidotransferase-like"/>
    <property type="match status" value="1"/>
</dbReference>
<organism evidence="2 3">
    <name type="scientific">Floridaenema aerugineum BLCC-F46</name>
    <dbReference type="NCBI Taxonomy" id="3153654"/>
    <lineage>
        <taxon>Bacteria</taxon>
        <taxon>Bacillati</taxon>
        <taxon>Cyanobacteriota</taxon>
        <taxon>Cyanophyceae</taxon>
        <taxon>Oscillatoriophycideae</taxon>
        <taxon>Aerosakkonematales</taxon>
        <taxon>Aerosakkonemataceae</taxon>
        <taxon>Floridanema</taxon>
        <taxon>Floridanema aerugineum</taxon>
    </lineage>
</organism>
<dbReference type="Gene3D" id="3.40.50.880">
    <property type="match status" value="1"/>
</dbReference>
<keyword evidence="3" id="KW-1185">Reference proteome</keyword>
<comment type="caution">
    <text evidence="2">The sequence shown here is derived from an EMBL/GenBank/DDBJ whole genome shotgun (WGS) entry which is preliminary data.</text>
</comment>
<dbReference type="RefSeq" id="WP_413272455.1">
    <property type="nucleotide sequence ID" value="NZ_JBHFNQ010000165.1"/>
</dbReference>
<proteinExistence type="predicted"/>
<dbReference type="InterPro" id="IPR029062">
    <property type="entry name" value="Class_I_gatase-like"/>
</dbReference>
<feature type="domain" description="DJ-1/PfpI" evidence="1">
    <location>
        <begin position="113"/>
        <end position="200"/>
    </location>
</feature>
<protein>
    <submittedName>
        <fullName evidence="2">DJ-1/PfpI family protein</fullName>
    </submittedName>
</protein>
<evidence type="ECO:0000313" key="2">
    <source>
        <dbReference type="EMBL" id="MFB2879411.1"/>
    </source>
</evidence>
<evidence type="ECO:0000259" key="1">
    <source>
        <dbReference type="Pfam" id="PF01965"/>
    </source>
</evidence>
<dbReference type="Pfam" id="PF01965">
    <property type="entry name" value="DJ-1_PfpI"/>
    <property type="match status" value="1"/>
</dbReference>
<gene>
    <name evidence="2" type="ORF">ACE1CC_21365</name>
</gene>
<name>A0ABV4XA59_9CYAN</name>
<sequence length="213" mass="24248">MKQRLLGKKIGIVVESEFLADEIEAYRDRFTEQGAEVCFMSRIWNPQGVQTYYSNSLEPENRPQALTVTSDFRRENPEDYAALIMASSYTSVRLRYIDKMPISHITPTLARKAPASEFFARSMMNQQIVKGFLCQGLWILTPYPELLKGRSVICHQVVLADVINTGAVFCTNEDGVVVDKDIVTGYSKEEVMLFIDRITEQIEQMAICSELQT</sequence>
<dbReference type="Proteomes" id="UP001576774">
    <property type="component" value="Unassembled WGS sequence"/>
</dbReference>
<accession>A0ABV4XA59</accession>
<evidence type="ECO:0000313" key="3">
    <source>
        <dbReference type="Proteomes" id="UP001576774"/>
    </source>
</evidence>
<reference evidence="2 3" key="1">
    <citation type="submission" date="2024-09" db="EMBL/GenBank/DDBJ databases">
        <title>Floridaenema gen nov. (Aerosakkonemataceae, Aerosakkonematales ord. nov., Cyanobacteria) from benthic tropical and subtropical fresh waters, with the description of four new species.</title>
        <authorList>
            <person name="Moretto J.A."/>
            <person name="Berthold D.E."/>
            <person name="Lefler F.W."/>
            <person name="Huang I.-S."/>
            <person name="Laughinghouse H. IV."/>
        </authorList>
    </citation>
    <scope>NUCLEOTIDE SEQUENCE [LARGE SCALE GENOMIC DNA]</scope>
    <source>
        <strain evidence="2 3">BLCC-F46</strain>
    </source>
</reference>
<dbReference type="EMBL" id="JBHFNQ010000165">
    <property type="protein sequence ID" value="MFB2879411.1"/>
    <property type="molecule type" value="Genomic_DNA"/>
</dbReference>